<keyword evidence="3" id="KW-1185">Reference proteome</keyword>
<sequence length="120" mass="13101">MGTTPTGRRRRRAVRGMLLAGLAAGACGAASAQDADCRMEGPRQHLLLEREAIIQRLSRLPDPCLKSLFHACSAAAGESLLDGADAALCSMSYEALLRRSFNGDFQALLAWWRNERKTVR</sequence>
<dbReference type="Proteomes" id="UP000297564">
    <property type="component" value="Unassembled WGS sequence"/>
</dbReference>
<dbReference type="RefSeq" id="WP_135287194.1">
    <property type="nucleotide sequence ID" value="NZ_SMLL01000009.1"/>
</dbReference>
<protein>
    <submittedName>
        <fullName evidence="2">Uncharacterized protein</fullName>
    </submittedName>
</protein>
<name>A0A4Z0BD31_9BURK</name>
<keyword evidence="1" id="KW-0732">Signal</keyword>
<dbReference type="OrthoDB" id="8858930at2"/>
<feature type="signal peptide" evidence="1">
    <location>
        <begin position="1"/>
        <end position="32"/>
    </location>
</feature>
<accession>A0A4Z0BD31</accession>
<reference evidence="2 3" key="1">
    <citation type="submission" date="2019-03" db="EMBL/GenBank/DDBJ databases">
        <title>Ramlibacter rhizophilus CCTCC AB2015357, whole genome shotgun sequence.</title>
        <authorList>
            <person name="Zhang X."/>
            <person name="Feng G."/>
            <person name="Zhu H."/>
        </authorList>
    </citation>
    <scope>NUCLEOTIDE SEQUENCE [LARGE SCALE GENOMIC DNA]</scope>
    <source>
        <strain evidence="2 3">CCTCC AB2015357</strain>
    </source>
</reference>
<comment type="caution">
    <text evidence="2">The sequence shown here is derived from an EMBL/GenBank/DDBJ whole genome shotgun (WGS) entry which is preliminary data.</text>
</comment>
<gene>
    <name evidence="2" type="ORF">EZ242_21250</name>
</gene>
<evidence type="ECO:0000313" key="2">
    <source>
        <dbReference type="EMBL" id="TFY96551.1"/>
    </source>
</evidence>
<dbReference type="EMBL" id="SMLL01000009">
    <property type="protein sequence ID" value="TFY96551.1"/>
    <property type="molecule type" value="Genomic_DNA"/>
</dbReference>
<evidence type="ECO:0000256" key="1">
    <source>
        <dbReference type="SAM" id="SignalP"/>
    </source>
</evidence>
<proteinExistence type="predicted"/>
<evidence type="ECO:0000313" key="3">
    <source>
        <dbReference type="Proteomes" id="UP000297564"/>
    </source>
</evidence>
<organism evidence="2 3">
    <name type="scientific">Ramlibacter rhizophilus</name>
    <dbReference type="NCBI Taxonomy" id="1781167"/>
    <lineage>
        <taxon>Bacteria</taxon>
        <taxon>Pseudomonadati</taxon>
        <taxon>Pseudomonadota</taxon>
        <taxon>Betaproteobacteria</taxon>
        <taxon>Burkholderiales</taxon>
        <taxon>Comamonadaceae</taxon>
        <taxon>Ramlibacter</taxon>
    </lineage>
</organism>
<dbReference type="AlphaFoldDB" id="A0A4Z0BD31"/>
<feature type="chain" id="PRO_5021435147" evidence="1">
    <location>
        <begin position="33"/>
        <end position="120"/>
    </location>
</feature>